<evidence type="ECO:0000313" key="1">
    <source>
        <dbReference type="EMBL" id="KAK7726463.1"/>
    </source>
</evidence>
<name>A0ABR1P4V4_DIAER</name>
<reference evidence="1 2" key="1">
    <citation type="submission" date="2024-02" db="EMBL/GenBank/DDBJ databases">
        <title>De novo assembly and annotation of 12 fungi associated with fruit tree decline syndrome in Ontario, Canada.</title>
        <authorList>
            <person name="Sulman M."/>
            <person name="Ellouze W."/>
            <person name="Ilyukhin E."/>
        </authorList>
    </citation>
    <scope>NUCLEOTIDE SEQUENCE [LARGE SCALE GENOMIC DNA]</scope>
    <source>
        <strain evidence="1 2">M169</strain>
    </source>
</reference>
<proteinExistence type="predicted"/>
<evidence type="ECO:0000313" key="2">
    <source>
        <dbReference type="Proteomes" id="UP001430848"/>
    </source>
</evidence>
<dbReference type="EMBL" id="JAKNSF020000043">
    <property type="protein sequence ID" value="KAK7726463.1"/>
    <property type="molecule type" value="Genomic_DNA"/>
</dbReference>
<keyword evidence="2" id="KW-1185">Reference proteome</keyword>
<protein>
    <submittedName>
        <fullName evidence="1">Uncharacterized protein</fullName>
    </submittedName>
</protein>
<dbReference type="Proteomes" id="UP001430848">
    <property type="component" value="Unassembled WGS sequence"/>
</dbReference>
<organism evidence="1 2">
    <name type="scientific">Diaporthe eres</name>
    <name type="common">Phomopsis oblonga</name>
    <dbReference type="NCBI Taxonomy" id="83184"/>
    <lineage>
        <taxon>Eukaryota</taxon>
        <taxon>Fungi</taxon>
        <taxon>Dikarya</taxon>
        <taxon>Ascomycota</taxon>
        <taxon>Pezizomycotina</taxon>
        <taxon>Sordariomycetes</taxon>
        <taxon>Sordariomycetidae</taxon>
        <taxon>Diaporthales</taxon>
        <taxon>Diaporthaceae</taxon>
        <taxon>Diaporthe</taxon>
        <taxon>Diaporthe eres species complex</taxon>
    </lineage>
</organism>
<comment type="caution">
    <text evidence="1">The sequence shown here is derived from an EMBL/GenBank/DDBJ whole genome shotgun (WGS) entry which is preliminary data.</text>
</comment>
<gene>
    <name evidence="1" type="ORF">SLS63_007623</name>
</gene>
<accession>A0ABR1P4V4</accession>
<sequence length="223" mass="25258">MSTQSTPTSQTEKEEIESPLGIRVNAMTQEYNLTYPIPLFICPSHSPETGWLIVDLVAFAASPLGRSVTRTFQARELINNDISVGLPELRTQSFFTEVRKLLIFTGSIALYESVWDDEILNKRAVEVQNAEILVLMDDATIWDGKQMLKVGKVVDLFERATNMGLEKLTFYVEWYNSSLSQDISLAREQFRQDQGGIDIGTDDVYSEIFVSREAPIPQRLDPK</sequence>